<evidence type="ECO:0000256" key="1">
    <source>
        <dbReference type="ARBA" id="ARBA00009500"/>
    </source>
</evidence>
<reference evidence="4 5" key="1">
    <citation type="journal article" date="2024" name="Plant J.">
        <title>Genome sequences and population genomics reveal climatic adaptation and genomic divergence between two closely related sweetgum species.</title>
        <authorList>
            <person name="Xu W.Q."/>
            <person name="Ren C.Q."/>
            <person name="Zhang X.Y."/>
            <person name="Comes H.P."/>
            <person name="Liu X.H."/>
            <person name="Li Y.G."/>
            <person name="Kettle C.J."/>
            <person name="Jalonen R."/>
            <person name="Gaisberger H."/>
            <person name="Ma Y.Z."/>
            <person name="Qiu Y.X."/>
        </authorList>
    </citation>
    <scope>NUCLEOTIDE SEQUENCE [LARGE SCALE GENOMIC DNA]</scope>
    <source>
        <strain evidence="4">Hangzhou</strain>
    </source>
</reference>
<dbReference type="InterPro" id="IPR036186">
    <property type="entry name" value="Serpin_sf"/>
</dbReference>
<dbReference type="InterPro" id="IPR023796">
    <property type="entry name" value="Serpin_dom"/>
</dbReference>
<feature type="domain" description="Serpin" evidence="3">
    <location>
        <begin position="2"/>
        <end position="64"/>
    </location>
</feature>
<accession>A0AAP0QYA6</accession>
<dbReference type="EMBL" id="JBBPBK010000245">
    <property type="protein sequence ID" value="KAK9266067.1"/>
    <property type="molecule type" value="Genomic_DNA"/>
</dbReference>
<dbReference type="Proteomes" id="UP001415857">
    <property type="component" value="Unassembled WGS sequence"/>
</dbReference>
<evidence type="ECO:0000259" key="3">
    <source>
        <dbReference type="Pfam" id="PF00079"/>
    </source>
</evidence>
<sequence>MDFSLQVTNQALLNEGFKGNFACSPLSINALLNMLAVGSKGQALEQHLGFLKCGSVDGLNKKASSEGQTTEENQSGITDDGADV</sequence>
<proteinExistence type="inferred from homology"/>
<dbReference type="AlphaFoldDB" id="A0AAP0QYA6"/>
<evidence type="ECO:0000313" key="4">
    <source>
        <dbReference type="EMBL" id="KAK9266067.1"/>
    </source>
</evidence>
<comment type="similarity">
    <text evidence="1">Belongs to the serpin family.</text>
</comment>
<keyword evidence="5" id="KW-1185">Reference proteome</keyword>
<protein>
    <recommendedName>
        <fullName evidence="3">Serpin domain-containing protein</fullName>
    </recommendedName>
</protein>
<name>A0AAP0QYA6_LIQFO</name>
<dbReference type="Gene3D" id="3.30.497.10">
    <property type="entry name" value="Antithrombin, subunit I, domain 2"/>
    <property type="match status" value="1"/>
</dbReference>
<dbReference type="Pfam" id="PF00079">
    <property type="entry name" value="Serpin"/>
    <property type="match status" value="1"/>
</dbReference>
<dbReference type="InterPro" id="IPR042178">
    <property type="entry name" value="Serpin_sf_1"/>
</dbReference>
<feature type="compositionally biased region" description="Polar residues" evidence="2">
    <location>
        <begin position="65"/>
        <end position="77"/>
    </location>
</feature>
<feature type="region of interest" description="Disordered" evidence="2">
    <location>
        <begin position="60"/>
        <end position="84"/>
    </location>
</feature>
<dbReference type="SUPFAM" id="SSF56574">
    <property type="entry name" value="Serpins"/>
    <property type="match status" value="1"/>
</dbReference>
<organism evidence="4 5">
    <name type="scientific">Liquidambar formosana</name>
    <name type="common">Formosan gum</name>
    <dbReference type="NCBI Taxonomy" id="63359"/>
    <lineage>
        <taxon>Eukaryota</taxon>
        <taxon>Viridiplantae</taxon>
        <taxon>Streptophyta</taxon>
        <taxon>Embryophyta</taxon>
        <taxon>Tracheophyta</taxon>
        <taxon>Spermatophyta</taxon>
        <taxon>Magnoliopsida</taxon>
        <taxon>eudicotyledons</taxon>
        <taxon>Gunneridae</taxon>
        <taxon>Pentapetalae</taxon>
        <taxon>Saxifragales</taxon>
        <taxon>Altingiaceae</taxon>
        <taxon>Liquidambar</taxon>
    </lineage>
</organism>
<evidence type="ECO:0000313" key="5">
    <source>
        <dbReference type="Proteomes" id="UP001415857"/>
    </source>
</evidence>
<evidence type="ECO:0000256" key="2">
    <source>
        <dbReference type="SAM" id="MobiDB-lite"/>
    </source>
</evidence>
<comment type="caution">
    <text evidence="4">The sequence shown here is derived from an EMBL/GenBank/DDBJ whole genome shotgun (WGS) entry which is preliminary data.</text>
</comment>
<gene>
    <name evidence="4" type="ORF">L1049_021472</name>
</gene>